<organism evidence="8 9">
    <name type="scientific">Cryptophlebia leucotreta granulosis virus</name>
    <name type="common">ClGV</name>
    <name type="synonym">Cryptophlebia leucotreta granulovirus</name>
    <dbReference type="NCBI Taxonomy" id="35254"/>
    <lineage>
        <taxon>Viruses</taxon>
        <taxon>Viruses incertae sedis</taxon>
        <taxon>Naldaviricetes</taxon>
        <taxon>Lefavirales</taxon>
        <taxon>Baculoviridae</taxon>
        <taxon>Betabaculovirus</taxon>
        <taxon>Betabaculovirus cryleucotretae</taxon>
    </lineage>
</organism>
<reference evidence="8 9" key="1">
    <citation type="journal article" date="1994" name="J. Gen. Virol.">
        <title>Genome organization of the DNA-binding protein gene region of Cryptophlebia leucotreta granulosis virus is closely related to that of nuclear polyhedrosis viruses.</title>
        <authorList>
            <person name="Jehle J.A."/>
            <person name="Backhaus H."/>
        </authorList>
    </citation>
    <scope>NUCLEOTIDE SEQUENCE [LARGE SCALE GENOMIC DNA]</scope>
    <source>
        <strain evidence="8">CV3</strain>
    </source>
</reference>
<dbReference type="PROSITE" id="PS50089">
    <property type="entry name" value="ZF_RING_2"/>
    <property type="match status" value="1"/>
</dbReference>
<reference evidence="8 9" key="4">
    <citation type="journal article" date="2003" name="Virology">
        <title>The genome of the Cryptophlebia leucotreta granulovirus.</title>
        <authorList>
            <person name="Lange M."/>
            <person name="Jehle J.A."/>
        </authorList>
    </citation>
    <scope>NUCLEOTIDE SEQUENCE [LARGE SCALE GENOMIC DNA]</scope>
    <source>
        <strain evidence="8">CV3</strain>
    </source>
</reference>
<organismHost>
    <name type="scientific">Tortricidae</name>
    <dbReference type="NCBI Taxonomy" id="7139"/>
</organismHost>
<keyword evidence="1" id="KW-0479">Metal-binding</keyword>
<dbReference type="KEGG" id="vg:1724993"/>
<evidence type="ECO:0000256" key="4">
    <source>
        <dbReference type="PROSITE-ProRule" id="PRU00175"/>
    </source>
</evidence>
<dbReference type="SUPFAM" id="SSF57850">
    <property type="entry name" value="RING/U-box"/>
    <property type="match status" value="1"/>
</dbReference>
<dbReference type="PROSITE" id="PS00518">
    <property type="entry name" value="ZF_RING_1"/>
    <property type="match status" value="1"/>
</dbReference>
<evidence type="ECO:0000256" key="3">
    <source>
        <dbReference type="ARBA" id="ARBA00022833"/>
    </source>
</evidence>
<keyword evidence="6" id="KW-1133">Transmembrane helix</keyword>
<protein>
    <submittedName>
        <fullName evidence="8">Pe-38</fullName>
    </submittedName>
</protein>
<keyword evidence="6" id="KW-0812">Transmembrane</keyword>
<reference evidence="8 9" key="3">
    <citation type="journal article" date="2002" name="J. Gen. Virol.">
        <title>The expansion of a hypervariable, non-hr ori-like region in the genome of Cryptophlebia leucotreta granulovirus provides in vivo evidence for the utilization of baculovirus non-hr oris during replication.</title>
        <authorList>
            <person name="Jehle J.A."/>
        </authorList>
    </citation>
    <scope>NUCLEOTIDE SEQUENCE [LARGE SCALE GENOMIC DNA]</scope>
    <source>
        <strain evidence="8">CV3</strain>
    </source>
</reference>
<feature type="transmembrane region" description="Helical" evidence="6">
    <location>
        <begin position="6"/>
        <end position="25"/>
    </location>
</feature>
<dbReference type="Gene3D" id="3.30.40.10">
    <property type="entry name" value="Zinc/RING finger domain, C3HC4 (zinc finger)"/>
    <property type="match status" value="1"/>
</dbReference>
<dbReference type="InterPro" id="IPR013083">
    <property type="entry name" value="Znf_RING/FYVE/PHD"/>
</dbReference>
<dbReference type="GO" id="GO:0008270">
    <property type="term" value="F:zinc ion binding"/>
    <property type="evidence" value="ECO:0007669"/>
    <property type="project" value="UniProtKB-KW"/>
</dbReference>
<dbReference type="Proteomes" id="UP000203359">
    <property type="component" value="Segment"/>
</dbReference>
<proteinExistence type="predicted"/>
<evidence type="ECO:0000256" key="6">
    <source>
        <dbReference type="SAM" id="Phobius"/>
    </source>
</evidence>
<accession>Q771Z8</accession>
<dbReference type="RefSeq" id="NP_891872.1">
    <property type="nucleotide sequence ID" value="NC_005068.1"/>
</dbReference>
<evidence type="ECO:0000256" key="1">
    <source>
        <dbReference type="ARBA" id="ARBA00022723"/>
    </source>
</evidence>
<dbReference type="InterPro" id="IPR001841">
    <property type="entry name" value="Znf_RING"/>
</dbReference>
<dbReference type="InterPro" id="IPR017907">
    <property type="entry name" value="Znf_RING_CS"/>
</dbReference>
<evidence type="ECO:0000256" key="2">
    <source>
        <dbReference type="ARBA" id="ARBA00022771"/>
    </source>
</evidence>
<dbReference type="EMBL" id="AY229987">
    <property type="protein sequence ID" value="AAM28939.1"/>
    <property type="molecule type" value="Genomic_DNA"/>
</dbReference>
<reference evidence="8 9" key="2">
    <citation type="journal article" date="1994" name="J. Gen. Virol.">
        <title>The granulin gene region of Cryptophlebia leucotreta granulosis virus: sequence analysis and phylogenetic considerations.</title>
        <authorList>
            <person name="Jehle J.A."/>
            <person name="Backhaus H."/>
        </authorList>
    </citation>
    <scope>NUCLEOTIDE SEQUENCE [LARGE SCALE GENOMIC DNA]</scope>
    <source>
        <strain evidence="8">CV3</strain>
    </source>
</reference>
<keyword evidence="6" id="KW-0472">Membrane</keyword>
<evidence type="ECO:0000256" key="5">
    <source>
        <dbReference type="SAM" id="Coils"/>
    </source>
</evidence>
<feature type="domain" description="RING-type" evidence="7">
    <location>
        <begin position="45"/>
        <end position="92"/>
    </location>
</feature>
<keyword evidence="3" id="KW-0862">Zinc</keyword>
<sequence>MNVLVFTIYMYLYFITLLQVTMINFEEIFDVEVERPQPQLLKSDCIICSNTYEQSSEECCFVITSCNHVMCVVCAFRIASRSRNRLECPFCRQDITRFYGCTKTKTVYVNFKVKSPRTVVAERLYNNYINIINESNIDRVDSPLDNDALNNMIAVMEREKEEANNEIDRLKREIEDSKQILTNEINRLKQELEENQTSKVILVKANTNLTNRVEQLTNTNNEYKDLITLQNDQLVSKLNEVNNITMDLANSTKSKIKLIEEVQSLKIQIDEQNKKFETEFEKFRDEQEKIFEEKLREINDNAEEAQHSHRDYLLLKKRHYTIKQKYINQTYIIKSLAESLRRTDKKRK</sequence>
<dbReference type="GeneID" id="1724993"/>
<keyword evidence="2 4" id="KW-0863">Zinc-finger</keyword>
<evidence type="ECO:0000259" key="7">
    <source>
        <dbReference type="PROSITE" id="PS50089"/>
    </source>
</evidence>
<evidence type="ECO:0000313" key="8">
    <source>
        <dbReference type="EMBL" id="AAM28939.1"/>
    </source>
</evidence>
<keyword evidence="9" id="KW-1185">Reference proteome</keyword>
<dbReference type="OrthoDB" id="312at558017"/>
<feature type="coiled-coil region" evidence="5">
    <location>
        <begin position="146"/>
        <end position="308"/>
    </location>
</feature>
<name>Q771Z8_GVCL</name>
<keyword evidence="5" id="KW-0175">Coiled coil</keyword>
<evidence type="ECO:0000313" key="9">
    <source>
        <dbReference type="Proteomes" id="UP000203359"/>
    </source>
</evidence>